<comment type="caution">
    <text evidence="2">The sequence shown here is derived from an EMBL/GenBank/DDBJ whole genome shotgun (WGS) entry which is preliminary data.</text>
</comment>
<proteinExistence type="predicted"/>
<protein>
    <submittedName>
        <fullName evidence="2">Uncharacterized protein</fullName>
    </submittedName>
</protein>
<accession>A0ABQ4CZN1</accession>
<feature type="region of interest" description="Disordered" evidence="1">
    <location>
        <begin position="1"/>
        <end position="23"/>
    </location>
</feature>
<dbReference type="EMBL" id="BONE01000069">
    <property type="protein sequence ID" value="GIF76753.1"/>
    <property type="molecule type" value="Genomic_DNA"/>
</dbReference>
<feature type="compositionally biased region" description="Polar residues" evidence="1">
    <location>
        <begin position="36"/>
        <end position="50"/>
    </location>
</feature>
<name>A0ABQ4CZN1_9ACTN</name>
<gene>
    <name evidence="2" type="ORF">Asi02nite_62710</name>
</gene>
<reference evidence="2 3" key="1">
    <citation type="submission" date="2021-01" db="EMBL/GenBank/DDBJ databases">
        <title>Whole genome shotgun sequence of Asanoa siamensis NBRC 107932.</title>
        <authorList>
            <person name="Komaki H."/>
            <person name="Tamura T."/>
        </authorList>
    </citation>
    <scope>NUCLEOTIDE SEQUENCE [LARGE SCALE GENOMIC DNA]</scope>
    <source>
        <strain evidence="2 3">NBRC 107932</strain>
    </source>
</reference>
<dbReference type="Proteomes" id="UP000604117">
    <property type="component" value="Unassembled WGS sequence"/>
</dbReference>
<evidence type="ECO:0000313" key="3">
    <source>
        <dbReference type="Proteomes" id="UP000604117"/>
    </source>
</evidence>
<evidence type="ECO:0000313" key="2">
    <source>
        <dbReference type="EMBL" id="GIF76753.1"/>
    </source>
</evidence>
<keyword evidence="3" id="KW-1185">Reference proteome</keyword>
<organism evidence="2 3">
    <name type="scientific">Asanoa siamensis</name>
    <dbReference type="NCBI Taxonomy" id="926357"/>
    <lineage>
        <taxon>Bacteria</taxon>
        <taxon>Bacillati</taxon>
        <taxon>Actinomycetota</taxon>
        <taxon>Actinomycetes</taxon>
        <taxon>Micromonosporales</taxon>
        <taxon>Micromonosporaceae</taxon>
        <taxon>Asanoa</taxon>
    </lineage>
</organism>
<evidence type="ECO:0000256" key="1">
    <source>
        <dbReference type="SAM" id="MobiDB-lite"/>
    </source>
</evidence>
<feature type="region of interest" description="Disordered" evidence="1">
    <location>
        <begin position="36"/>
        <end position="59"/>
    </location>
</feature>
<sequence length="59" mass="5713">MAASPTAPNASGKSAKTAHHTGCSHVAAEAACRARNGTSSYGRNGASADNRSVGVLAGT</sequence>
<feature type="compositionally biased region" description="Polar residues" evidence="1">
    <location>
        <begin position="1"/>
        <end position="14"/>
    </location>
</feature>